<dbReference type="EMBL" id="FMWB01000029">
    <property type="protein sequence ID" value="SCZ48667.1"/>
    <property type="molecule type" value="Genomic_DNA"/>
</dbReference>
<dbReference type="SUPFAM" id="SSF81606">
    <property type="entry name" value="PP2C-like"/>
    <property type="match status" value="1"/>
</dbReference>
<reference evidence="2" key="1">
    <citation type="submission" date="2016-10" db="EMBL/GenBank/DDBJ databases">
        <authorList>
            <person name="de Groot N.N."/>
        </authorList>
    </citation>
    <scope>NUCLEOTIDE SEQUENCE [LARGE SCALE GENOMIC DNA]</scope>
    <source>
        <strain evidence="2">DSM 15758</strain>
    </source>
</reference>
<dbReference type="AlphaFoldDB" id="A0A1G5PGN3"/>
<organism evidence="1 2">
    <name type="scientific">Pseudomonas oryzihabitans</name>
    <dbReference type="NCBI Taxonomy" id="47885"/>
    <lineage>
        <taxon>Bacteria</taxon>
        <taxon>Pseudomonadati</taxon>
        <taxon>Pseudomonadota</taxon>
        <taxon>Gammaproteobacteria</taxon>
        <taxon>Pseudomonadales</taxon>
        <taxon>Pseudomonadaceae</taxon>
        <taxon>Pseudomonas</taxon>
    </lineage>
</organism>
<dbReference type="InterPro" id="IPR036457">
    <property type="entry name" value="PPM-type-like_dom_sf"/>
</dbReference>
<comment type="caution">
    <text evidence="1">The sequence shown here is derived from an EMBL/GenBank/DDBJ whole genome shotgun (WGS) entry which is preliminary data.</text>
</comment>
<name>A0A1G5PGN3_9PSED</name>
<proteinExistence type="predicted"/>
<accession>A0A1G5PGN3</accession>
<protein>
    <submittedName>
        <fullName evidence="1">Serine/threonine protein phosphatase PrpC</fullName>
    </submittedName>
</protein>
<dbReference type="RefSeq" id="WP_132833155.1">
    <property type="nucleotide sequence ID" value="NZ_CP102429.1"/>
</dbReference>
<dbReference type="Proteomes" id="UP000183046">
    <property type="component" value="Unassembled WGS sequence"/>
</dbReference>
<evidence type="ECO:0000313" key="2">
    <source>
        <dbReference type="Proteomes" id="UP000183046"/>
    </source>
</evidence>
<dbReference type="OrthoDB" id="6402115at2"/>
<evidence type="ECO:0000313" key="1">
    <source>
        <dbReference type="EMBL" id="SCZ48667.1"/>
    </source>
</evidence>
<gene>
    <name evidence="1" type="ORF">SAMN05216279_12943</name>
</gene>
<dbReference type="Gene3D" id="3.60.40.10">
    <property type="entry name" value="PPM-type phosphatase domain"/>
    <property type="match status" value="1"/>
</dbReference>
<sequence>MHVTWQSRQGVGRSSNNDAAAVGYTEYGVMAVVVDAAEDGDGAAFAQHWARSIVIATQESSSPLDGDSLRALINAEQDRLRSKFSIEKAAYCCVFVDLRVLQVEVLYAGDCQLGILKTDESVTWITVPHTLSRQAELLGISAPVDARHVLTRCLKVHRAHVPESCSVTYAQPDRLIVCTDGHWYKSHAAQDAIADGSDDASVLTLQFGGRTQYVESDCENFFPCGPLE</sequence>